<dbReference type="AlphaFoldDB" id="A0A1I0ZX85"/>
<dbReference type="Proteomes" id="UP000198619">
    <property type="component" value="Unassembled WGS sequence"/>
</dbReference>
<feature type="domain" description="Phosphatidic acid phosphatase type 2/haloperoxidase" evidence="2">
    <location>
        <begin position="61"/>
        <end position="164"/>
    </location>
</feature>
<gene>
    <name evidence="3" type="ORF">SAMN04488528_102643</name>
</gene>
<dbReference type="Gene3D" id="1.20.144.10">
    <property type="entry name" value="Phosphatidic acid phosphatase type 2/haloperoxidase"/>
    <property type="match status" value="1"/>
</dbReference>
<keyword evidence="4" id="KW-1185">Reference proteome</keyword>
<dbReference type="OrthoDB" id="9789113at2"/>
<dbReference type="GO" id="GO:0050380">
    <property type="term" value="F:undecaprenyl-diphosphatase activity"/>
    <property type="evidence" value="ECO:0007669"/>
    <property type="project" value="InterPro"/>
</dbReference>
<evidence type="ECO:0000313" key="4">
    <source>
        <dbReference type="Proteomes" id="UP000198619"/>
    </source>
</evidence>
<feature type="transmembrane region" description="Helical" evidence="1">
    <location>
        <begin position="29"/>
        <end position="48"/>
    </location>
</feature>
<feature type="transmembrane region" description="Helical" evidence="1">
    <location>
        <begin position="60"/>
        <end position="79"/>
    </location>
</feature>
<feature type="transmembrane region" description="Helical" evidence="1">
    <location>
        <begin position="122"/>
        <end position="141"/>
    </location>
</feature>
<dbReference type="InterPro" id="IPR000326">
    <property type="entry name" value="PAP2/HPO"/>
</dbReference>
<organism evidence="3 4">
    <name type="scientific">Clostridium frigidicarnis</name>
    <dbReference type="NCBI Taxonomy" id="84698"/>
    <lineage>
        <taxon>Bacteria</taxon>
        <taxon>Bacillati</taxon>
        <taxon>Bacillota</taxon>
        <taxon>Clostridia</taxon>
        <taxon>Eubacteriales</taxon>
        <taxon>Clostridiaceae</taxon>
        <taxon>Clostridium</taxon>
    </lineage>
</organism>
<dbReference type="InterPro" id="IPR033879">
    <property type="entry name" value="UPP_Pase"/>
</dbReference>
<dbReference type="InterPro" id="IPR036938">
    <property type="entry name" value="PAP2/HPO_sf"/>
</dbReference>
<accession>A0A1I0ZX85</accession>
<keyword evidence="1" id="KW-0472">Membrane</keyword>
<dbReference type="GO" id="GO:0005886">
    <property type="term" value="C:plasma membrane"/>
    <property type="evidence" value="ECO:0007669"/>
    <property type="project" value="InterPro"/>
</dbReference>
<keyword evidence="1" id="KW-1133">Transmembrane helix</keyword>
<protein>
    <submittedName>
        <fullName evidence="3">Undecaprenyl-diphosphatase</fullName>
    </submittedName>
</protein>
<evidence type="ECO:0000259" key="2">
    <source>
        <dbReference type="SMART" id="SM00014"/>
    </source>
</evidence>
<feature type="transmembrane region" description="Helical" evidence="1">
    <location>
        <begin position="147"/>
        <end position="164"/>
    </location>
</feature>
<dbReference type="STRING" id="84698.SAMN04488528_102643"/>
<dbReference type="PANTHER" id="PTHR14969">
    <property type="entry name" value="SPHINGOSINE-1-PHOSPHATE PHOSPHOHYDROLASE"/>
    <property type="match status" value="1"/>
</dbReference>
<evidence type="ECO:0000256" key="1">
    <source>
        <dbReference type="SAM" id="Phobius"/>
    </source>
</evidence>
<keyword evidence="1" id="KW-0812">Transmembrane</keyword>
<dbReference type="CDD" id="cd03385">
    <property type="entry name" value="PAP2_BcrC_like"/>
    <property type="match status" value="1"/>
</dbReference>
<dbReference type="SUPFAM" id="SSF48317">
    <property type="entry name" value="Acid phosphatase/Vanadium-dependent haloperoxidase"/>
    <property type="match status" value="1"/>
</dbReference>
<dbReference type="RefSeq" id="WP_090042351.1">
    <property type="nucleotide sequence ID" value="NZ_FOKI01000026.1"/>
</dbReference>
<dbReference type="EMBL" id="FOKI01000026">
    <property type="protein sequence ID" value="SFB29962.1"/>
    <property type="molecule type" value="Genomic_DNA"/>
</dbReference>
<evidence type="ECO:0000313" key="3">
    <source>
        <dbReference type="EMBL" id="SFB29962.1"/>
    </source>
</evidence>
<name>A0A1I0ZX85_9CLOT</name>
<dbReference type="Pfam" id="PF01569">
    <property type="entry name" value="PAP2"/>
    <property type="match status" value="1"/>
</dbReference>
<dbReference type="SMART" id="SM00014">
    <property type="entry name" value="acidPPc"/>
    <property type="match status" value="1"/>
</dbReference>
<dbReference type="PANTHER" id="PTHR14969:SF58">
    <property type="entry name" value="UNDECAPRENYL-DIPHOSPHATASE BCRC"/>
    <property type="match status" value="1"/>
</dbReference>
<reference evidence="3 4" key="1">
    <citation type="submission" date="2016-10" db="EMBL/GenBank/DDBJ databases">
        <authorList>
            <person name="de Groot N.N."/>
        </authorList>
    </citation>
    <scope>NUCLEOTIDE SEQUENCE [LARGE SCALE GENOMIC DNA]</scope>
    <source>
        <strain evidence="3 4">DSM 12271</strain>
    </source>
</reference>
<sequence length="190" mass="21444">MNDSIFTMINGVANKNEFLDKVMIFISNYGPYISIFVVCAIFLMGLINRNENQRKIAVDTFFITVIGMVISFIIGSIYYRERPFVNNKVNLLIEHKSNASFPSDHSLGTMSIAVGMGMYNKILGIILGVLSLLVGISRVYVGNHYPIDVLAGYVIAWVIGYLYSKFLRKYVQKIYGSIECILGISYKNKH</sequence>
<proteinExistence type="predicted"/>